<protein>
    <submittedName>
        <fullName evidence="1">Uncharacterized protein</fullName>
    </submittedName>
</protein>
<evidence type="ECO:0000313" key="1">
    <source>
        <dbReference type="EMBL" id="CCI52649.1"/>
    </source>
</evidence>
<proteinExistence type="predicted"/>
<dbReference type="EMBL" id="CAJC01000103">
    <property type="protein sequence ID" value="CCI52649.1"/>
    <property type="molecule type" value="Genomic_DNA"/>
</dbReference>
<dbReference type="Proteomes" id="UP000035720">
    <property type="component" value="Unassembled WGS sequence"/>
</dbReference>
<organism evidence="1 2">
    <name type="scientific">Nostocoides jenkinsii Ben 74</name>
    <dbReference type="NCBI Taxonomy" id="1193518"/>
    <lineage>
        <taxon>Bacteria</taxon>
        <taxon>Bacillati</taxon>
        <taxon>Actinomycetota</taxon>
        <taxon>Actinomycetes</taxon>
        <taxon>Micrococcales</taxon>
        <taxon>Intrasporangiaceae</taxon>
        <taxon>Nostocoides</taxon>
    </lineage>
</organism>
<comment type="caution">
    <text evidence="1">The sequence shown here is derived from an EMBL/GenBank/DDBJ whole genome shotgun (WGS) entry which is preliminary data.</text>
</comment>
<evidence type="ECO:0000313" key="2">
    <source>
        <dbReference type="Proteomes" id="UP000035720"/>
    </source>
</evidence>
<reference evidence="1 2" key="1">
    <citation type="journal article" date="2013" name="ISME J.">
        <title>A metabolic model for members of the genus Tetrasphaera involved in enhanced biological phosphorus removal.</title>
        <authorList>
            <person name="Kristiansen R."/>
            <person name="Nguyen H.T.T."/>
            <person name="Saunders A.M."/>
            <person name="Nielsen J.L."/>
            <person name="Wimmer R."/>
            <person name="Le V.Q."/>
            <person name="McIlroy S.J."/>
            <person name="Petrovski S."/>
            <person name="Seviour R.J."/>
            <person name="Calteau A."/>
            <person name="Nielsen K.L."/>
            <person name="Nielsen P.H."/>
        </authorList>
    </citation>
    <scope>NUCLEOTIDE SEQUENCE [LARGE SCALE GENOMIC DNA]</scope>
    <source>
        <strain evidence="1 2">Ben 74</strain>
    </source>
</reference>
<name>A0A077M7T9_9MICO</name>
<dbReference type="AlphaFoldDB" id="A0A077M7T9"/>
<gene>
    <name evidence="1" type="ORF">BN13_1910007</name>
</gene>
<keyword evidence="2" id="KW-1185">Reference proteome</keyword>
<sequence length="103" mass="10366">MAPASVCFFAAAGNVGFTGTYADVVGLDELGDGLVDAEEADDDALLADVVDVVGASLPLHPTRRAPPKASAVATAAGRARPARGIRTIGILPMIAGSRARAHN</sequence>
<accession>A0A077M7T9</accession>